<reference evidence="2 3" key="1">
    <citation type="journal article" date="2018" name="G3 (Bethesda)">
        <title>Phylogenetic and Phylogenomic Definition of Rhizopus Species.</title>
        <authorList>
            <person name="Gryganskyi A.P."/>
            <person name="Golan J."/>
            <person name="Dolatabadi S."/>
            <person name="Mondo S."/>
            <person name="Robb S."/>
            <person name="Idnurm A."/>
            <person name="Muszewska A."/>
            <person name="Steczkiewicz K."/>
            <person name="Masonjones S."/>
            <person name="Liao H.L."/>
            <person name="Gajdeczka M.T."/>
            <person name="Anike F."/>
            <person name="Vuek A."/>
            <person name="Anishchenko I.M."/>
            <person name="Voigt K."/>
            <person name="de Hoog G.S."/>
            <person name="Smith M.E."/>
            <person name="Heitman J."/>
            <person name="Vilgalys R."/>
            <person name="Stajich J.E."/>
        </authorList>
    </citation>
    <scope>NUCLEOTIDE SEQUENCE [LARGE SCALE GENOMIC DNA]</scope>
    <source>
        <strain evidence="2 3">LSU 92-RS-03</strain>
    </source>
</reference>
<evidence type="ECO:0000256" key="1">
    <source>
        <dbReference type="SAM" id="MobiDB-lite"/>
    </source>
</evidence>
<protein>
    <submittedName>
        <fullName evidence="2">Uncharacterized protein</fullName>
    </submittedName>
</protein>
<accession>A0A367K4I6</accession>
<dbReference type="OrthoDB" id="2290443at2759"/>
<comment type="caution">
    <text evidence="2">The sequence shown here is derived from an EMBL/GenBank/DDBJ whole genome shotgun (WGS) entry which is preliminary data.</text>
</comment>
<dbReference type="Proteomes" id="UP000253551">
    <property type="component" value="Unassembled WGS sequence"/>
</dbReference>
<gene>
    <name evidence="2" type="ORF">CU098_009518</name>
</gene>
<feature type="region of interest" description="Disordered" evidence="1">
    <location>
        <begin position="110"/>
        <end position="151"/>
    </location>
</feature>
<dbReference type="AlphaFoldDB" id="A0A367K4I6"/>
<evidence type="ECO:0000313" key="3">
    <source>
        <dbReference type="Proteomes" id="UP000253551"/>
    </source>
</evidence>
<keyword evidence="3" id="KW-1185">Reference proteome</keyword>
<organism evidence="2 3">
    <name type="scientific">Rhizopus stolonifer</name>
    <name type="common">Rhizopus nigricans</name>
    <dbReference type="NCBI Taxonomy" id="4846"/>
    <lineage>
        <taxon>Eukaryota</taxon>
        <taxon>Fungi</taxon>
        <taxon>Fungi incertae sedis</taxon>
        <taxon>Mucoromycota</taxon>
        <taxon>Mucoromycotina</taxon>
        <taxon>Mucoromycetes</taxon>
        <taxon>Mucorales</taxon>
        <taxon>Mucorineae</taxon>
        <taxon>Rhizopodaceae</taxon>
        <taxon>Rhizopus</taxon>
    </lineage>
</organism>
<feature type="compositionally biased region" description="Basic residues" evidence="1">
    <location>
        <begin position="112"/>
        <end position="122"/>
    </location>
</feature>
<name>A0A367K4I6_RHIST</name>
<sequence length="281" mass="32588">MKVVFQNPVRPQLKRLNFEQERDIVLLNAWNDEFHDMLSGNTIQCIESKRDLETLKFASKSRLRLRKGTTTRTERRISASAAELENLIKKKRKDKTPYQRWKDIAQKIQSNLKRKRKRKREKNPKVPHTGITSSEAHTKDDPIPPADEEPESRTFSYNICSAMISTIDYIYEYGIQMFKSVLLFKNATFAATEDGTITLEQKNGVLISDVLSQNYQSQYAITYCPPPLNRDLLSSNPYAQNLVQLFNFNQLQLVHSMYFGPKGEENKVALQIYIVLPFMDS</sequence>
<dbReference type="EMBL" id="PJQM01002230">
    <property type="protein sequence ID" value="RCH97056.1"/>
    <property type="molecule type" value="Genomic_DNA"/>
</dbReference>
<proteinExistence type="predicted"/>
<evidence type="ECO:0000313" key="2">
    <source>
        <dbReference type="EMBL" id="RCH97056.1"/>
    </source>
</evidence>
<dbReference type="STRING" id="4846.A0A367K4I6"/>